<organism evidence="2 3">
    <name type="scientific">Hibiscus syriacus</name>
    <name type="common">Rose of Sharon</name>
    <dbReference type="NCBI Taxonomy" id="106335"/>
    <lineage>
        <taxon>Eukaryota</taxon>
        <taxon>Viridiplantae</taxon>
        <taxon>Streptophyta</taxon>
        <taxon>Embryophyta</taxon>
        <taxon>Tracheophyta</taxon>
        <taxon>Spermatophyta</taxon>
        <taxon>Magnoliopsida</taxon>
        <taxon>eudicotyledons</taxon>
        <taxon>Gunneridae</taxon>
        <taxon>Pentapetalae</taxon>
        <taxon>rosids</taxon>
        <taxon>malvids</taxon>
        <taxon>Malvales</taxon>
        <taxon>Malvaceae</taxon>
        <taxon>Malvoideae</taxon>
        <taxon>Hibiscus</taxon>
    </lineage>
</organism>
<dbReference type="AlphaFoldDB" id="A0A6A2XR12"/>
<evidence type="ECO:0000313" key="3">
    <source>
        <dbReference type="Proteomes" id="UP000436088"/>
    </source>
</evidence>
<dbReference type="InterPro" id="IPR016193">
    <property type="entry name" value="Cytidine_deaminase-like"/>
</dbReference>
<protein>
    <recommendedName>
        <fullName evidence="4">CMP/dCMP-type deaminase domain-containing protein</fullName>
    </recommendedName>
</protein>
<dbReference type="EMBL" id="VEPZ02001731">
    <property type="protein sequence ID" value="KAE8660839.1"/>
    <property type="molecule type" value="Genomic_DNA"/>
</dbReference>
<accession>A0A6A2XR12</accession>
<name>A0A6A2XR12_HIBSY</name>
<evidence type="ECO:0000313" key="2">
    <source>
        <dbReference type="EMBL" id="KAE8660839.1"/>
    </source>
</evidence>
<reference evidence="2" key="1">
    <citation type="submission" date="2019-09" db="EMBL/GenBank/DDBJ databases">
        <title>Draft genome information of white flower Hibiscus syriacus.</title>
        <authorList>
            <person name="Kim Y.-M."/>
        </authorList>
    </citation>
    <scope>NUCLEOTIDE SEQUENCE [LARGE SCALE GENOMIC DNA]</scope>
    <source>
        <strain evidence="2">YM2019G1</strain>
    </source>
</reference>
<feature type="region of interest" description="Disordered" evidence="1">
    <location>
        <begin position="253"/>
        <end position="276"/>
    </location>
</feature>
<dbReference type="GO" id="GO:0003824">
    <property type="term" value="F:catalytic activity"/>
    <property type="evidence" value="ECO:0007669"/>
    <property type="project" value="InterPro"/>
</dbReference>
<proteinExistence type="predicted"/>
<keyword evidence="3" id="KW-1185">Reference proteome</keyword>
<sequence length="318" mass="34999">MMQIQLLSFPNCTQPPASISASPHGFTSFSTRHQLPKLVGNLHFPPSSFNSSKRGSRFQFRSRKCGGLARVRCEVVEDDGFYMRRCVELARTAIGFSSPNPMVGCVIVKDGKVVVGMVDPNPFVASKGVDRLTDAGIDVTVGVEEELCKGLNEAYIHQMLTGKPFMTLRYYLSVNSHLLDQLGEGVIEAGGYYSKLLQEYDVIIISGSLTEKLSSSMTREPVANQPLQIVIASDPDQLHPLSKEVSKTSIFRQRDNSRKRFGSKRTQGSGVGTDKFDSNSGVLETSGVVQCFLDMRGSFANLEGLVREAIEQKKCCKR</sequence>
<gene>
    <name evidence="2" type="ORF">F3Y22_tig00116951pilonHSYRG00945</name>
</gene>
<comment type="caution">
    <text evidence="2">The sequence shown here is derived from an EMBL/GenBank/DDBJ whole genome shotgun (WGS) entry which is preliminary data.</text>
</comment>
<dbReference type="SUPFAM" id="SSF53927">
    <property type="entry name" value="Cytidine deaminase-like"/>
    <property type="match status" value="1"/>
</dbReference>
<dbReference type="Gene3D" id="3.40.140.10">
    <property type="entry name" value="Cytidine Deaminase, domain 2"/>
    <property type="match status" value="2"/>
</dbReference>
<evidence type="ECO:0008006" key="4">
    <source>
        <dbReference type="Google" id="ProtNLM"/>
    </source>
</evidence>
<dbReference type="Proteomes" id="UP000436088">
    <property type="component" value="Unassembled WGS sequence"/>
</dbReference>
<evidence type="ECO:0000256" key="1">
    <source>
        <dbReference type="SAM" id="MobiDB-lite"/>
    </source>
</evidence>